<dbReference type="EMBL" id="LT906482">
    <property type="protein sequence ID" value="SNW09523.1"/>
    <property type="molecule type" value="Genomic_DNA"/>
</dbReference>
<dbReference type="KEGG" id="ecor:SAMEA4412678_1476"/>
<organism evidence="1 2">
    <name type="scientific">Eikenella corrodens</name>
    <dbReference type="NCBI Taxonomy" id="539"/>
    <lineage>
        <taxon>Bacteria</taxon>
        <taxon>Pseudomonadati</taxon>
        <taxon>Pseudomonadota</taxon>
        <taxon>Betaproteobacteria</taxon>
        <taxon>Neisseriales</taxon>
        <taxon>Neisseriaceae</taxon>
        <taxon>Eikenella</taxon>
    </lineage>
</organism>
<gene>
    <name evidence="1" type="ORF">SAMEA4412678_01476</name>
</gene>
<dbReference type="PANTHER" id="PTHR22603:SF66">
    <property type="entry name" value="ETHANOLAMINE KINASE"/>
    <property type="match status" value="1"/>
</dbReference>
<evidence type="ECO:0000313" key="1">
    <source>
        <dbReference type="EMBL" id="SNW09523.1"/>
    </source>
</evidence>
<dbReference type="InterPro" id="IPR011009">
    <property type="entry name" value="Kinase-like_dom_sf"/>
</dbReference>
<dbReference type="PANTHER" id="PTHR22603">
    <property type="entry name" value="CHOLINE/ETHANOALAMINE KINASE"/>
    <property type="match status" value="1"/>
</dbReference>
<keyword evidence="1" id="KW-0418">Kinase</keyword>
<dbReference type="GO" id="GO:0005737">
    <property type="term" value="C:cytoplasm"/>
    <property type="evidence" value="ECO:0007669"/>
    <property type="project" value="TreeGrafter"/>
</dbReference>
<dbReference type="Pfam" id="PF01633">
    <property type="entry name" value="Choline_kinase"/>
    <property type="match status" value="1"/>
</dbReference>
<accession>A0A8B4GFR4</accession>
<dbReference type="CDD" id="cd05151">
    <property type="entry name" value="ChoK-like"/>
    <property type="match status" value="1"/>
</dbReference>
<evidence type="ECO:0000313" key="2">
    <source>
        <dbReference type="Proteomes" id="UP000215465"/>
    </source>
</evidence>
<dbReference type="Proteomes" id="UP000215465">
    <property type="component" value="Chromosome 1"/>
</dbReference>
<protein>
    <submittedName>
        <fullName evidence="1">Thiamine kinase</fullName>
    </submittedName>
</protein>
<dbReference type="RefSeq" id="WP_003824221.1">
    <property type="nucleotide sequence ID" value="NZ_CP082861.1"/>
</dbReference>
<dbReference type="AlphaFoldDB" id="A0A8B4GFR4"/>
<proteinExistence type="predicted"/>
<reference evidence="1 2" key="1">
    <citation type="submission" date="2017-06" db="EMBL/GenBank/DDBJ databases">
        <authorList>
            <consortium name="Pathogen Informatics"/>
        </authorList>
    </citation>
    <scope>NUCLEOTIDE SEQUENCE [LARGE SCALE GENOMIC DNA]</scope>
    <source>
        <strain evidence="1 2">NCTC10596</strain>
    </source>
</reference>
<sequence>MKVNQFIALLSEKAPQDLISTLIEYHIIFSSIGGMTNQNYLVTVDNSQYVLRIPNKINSLLINRSYEEYNSKLASDIGVNVDTLYFNSKTGVKLTEYLHGSRVLRKADILNDLVVREISKTFLNLHNKDVKFVNRFSVLSEFNYYVSLLKDKSRFLNYHSLIAELINFFYKLNDKYFSHENKVSPCHNDLVLENILLKENKIFLIDWEYSGMNSPVFDIAAFLLEAELDAEESCYFLEHYYGDVFPTYREDILNKIRSYQFSQDLLWFVWTLIKEEHNEYFGDYAKYRLERSIRIMEEIKL</sequence>
<dbReference type="SUPFAM" id="SSF56112">
    <property type="entry name" value="Protein kinase-like (PK-like)"/>
    <property type="match status" value="1"/>
</dbReference>
<dbReference type="GO" id="GO:0006646">
    <property type="term" value="P:phosphatidylethanolamine biosynthetic process"/>
    <property type="evidence" value="ECO:0007669"/>
    <property type="project" value="TreeGrafter"/>
</dbReference>
<dbReference type="GeneID" id="60770377"/>
<keyword evidence="1" id="KW-0808">Transferase</keyword>
<dbReference type="Gene3D" id="3.90.1200.10">
    <property type="match status" value="1"/>
</dbReference>
<name>A0A8B4GFR4_EIKCO</name>
<dbReference type="GO" id="GO:0004305">
    <property type="term" value="F:ethanolamine kinase activity"/>
    <property type="evidence" value="ECO:0007669"/>
    <property type="project" value="TreeGrafter"/>
</dbReference>
<dbReference type="Gene3D" id="3.30.200.20">
    <property type="entry name" value="Phosphorylase Kinase, domain 1"/>
    <property type="match status" value="1"/>
</dbReference>